<feature type="transmembrane region" description="Helical" evidence="6">
    <location>
        <begin position="429"/>
        <end position="458"/>
    </location>
</feature>
<evidence type="ECO:0000313" key="9">
    <source>
        <dbReference type="Proteomes" id="UP001276840"/>
    </source>
</evidence>
<name>A0ABU4ZI97_9HYPH</name>
<organism evidence="8 9">
    <name type="scientific">Mesorhizobium montanum</name>
    <dbReference type="NCBI Taxonomy" id="3072323"/>
    <lineage>
        <taxon>Bacteria</taxon>
        <taxon>Pseudomonadati</taxon>
        <taxon>Pseudomonadota</taxon>
        <taxon>Alphaproteobacteria</taxon>
        <taxon>Hyphomicrobiales</taxon>
        <taxon>Phyllobacteriaceae</taxon>
        <taxon>Mesorhizobium</taxon>
    </lineage>
</organism>
<comment type="caution">
    <text evidence="8">The sequence shown here is derived from an EMBL/GenBank/DDBJ whole genome shotgun (WGS) entry which is preliminary data.</text>
</comment>
<keyword evidence="5 6" id="KW-0472">Membrane</keyword>
<keyword evidence="3 6" id="KW-0812">Transmembrane</keyword>
<feature type="transmembrane region" description="Helical" evidence="6">
    <location>
        <begin position="347"/>
        <end position="367"/>
    </location>
</feature>
<keyword evidence="4 6" id="KW-1133">Transmembrane helix</keyword>
<feature type="transmembrane region" description="Helical" evidence="6">
    <location>
        <begin position="398"/>
        <end position="417"/>
    </location>
</feature>
<dbReference type="NCBIfam" id="NF008450">
    <property type="entry name" value="PRK11301.1"/>
    <property type="match status" value="1"/>
</dbReference>
<dbReference type="PANTHER" id="PTHR30482">
    <property type="entry name" value="HIGH-AFFINITY BRANCHED-CHAIN AMINO ACID TRANSPORT SYSTEM PERMEASE"/>
    <property type="match status" value="1"/>
</dbReference>
<dbReference type="PANTHER" id="PTHR30482:SF20">
    <property type="entry name" value="HIGH-AFFINITY BRANCHED-CHAIN AMINO ACID TRANSPORT SYSTEM PERMEASE PROTEIN LIVM"/>
    <property type="match status" value="1"/>
</dbReference>
<dbReference type="EMBL" id="JAVIJF010000007">
    <property type="protein sequence ID" value="MDX8525094.1"/>
    <property type="molecule type" value="Genomic_DNA"/>
</dbReference>
<evidence type="ECO:0000256" key="1">
    <source>
        <dbReference type="ARBA" id="ARBA00004651"/>
    </source>
</evidence>
<evidence type="ECO:0000256" key="3">
    <source>
        <dbReference type="ARBA" id="ARBA00022692"/>
    </source>
</evidence>
<sequence>MAATVSSERDTVATPIQRAFREALYAGAISLGLFVLFIGLRTDQNISNELILVQRWGLLALVVIGTAVGRFLYLAYAVPFMARRKVAKVGAGNLATRFFRLPYFIAAVVIAAAVLLLNLTDSLDGLLGPFLADFARFLRGLAIIYALASLLFYFRRFIGAHSSVLGIAALLLYPVVVVLVVAALHRSWTAGFQGSLLLVDNFGIQILIYVMLAWGLNIVVGLAGLLDLGYVAFYAVGAYAYALLGTHFGLSFWILLPAAGCMAAFWGVMLGFPVLRLRGDYLAIVTLAFGEIIRLVLINWRDVTNGSAGVSGIPKVSFFGIMSFNVSDPNYISKVLGIAQSGAYYKIFLYYLIVGLCLLTAFVTIRLRRLPVGRAWEALREDEIACRSLGINTTTTKLTAFATGAMFGGFAGAFFAARQGFVSPESFVFLESAIVLAIVVLGGMGSLAGIAIAAMVMIGGTEILRELDFLKTGMKWGDVTIIPGLGPDFTPELYRMLLFGMAMVIVMLWKPRGFVGSREPTAFLKERRAVSGSFTKEGHG</sequence>
<evidence type="ECO:0000256" key="6">
    <source>
        <dbReference type="SAM" id="Phobius"/>
    </source>
</evidence>
<keyword evidence="9" id="KW-1185">Reference proteome</keyword>
<dbReference type="Pfam" id="PF11862">
    <property type="entry name" value="DUF3382"/>
    <property type="match status" value="1"/>
</dbReference>
<dbReference type="RefSeq" id="WP_320232973.1">
    <property type="nucleotide sequence ID" value="NZ_JAVIJF010000007.1"/>
</dbReference>
<feature type="transmembrane region" description="Helical" evidence="6">
    <location>
        <begin position="23"/>
        <end position="40"/>
    </location>
</feature>
<feature type="transmembrane region" description="Helical" evidence="6">
    <location>
        <begin position="98"/>
        <end position="117"/>
    </location>
</feature>
<gene>
    <name evidence="8" type="primary">livM</name>
    <name evidence="8" type="ORF">RFM68_11290</name>
</gene>
<evidence type="ECO:0000256" key="4">
    <source>
        <dbReference type="ARBA" id="ARBA00022989"/>
    </source>
</evidence>
<keyword evidence="2" id="KW-1003">Cell membrane</keyword>
<feature type="transmembrane region" description="Helical" evidence="6">
    <location>
        <begin position="250"/>
        <end position="269"/>
    </location>
</feature>
<proteinExistence type="predicted"/>
<comment type="subcellular location">
    <subcellularLocation>
        <location evidence="1">Cell membrane</location>
        <topology evidence="1">Multi-pass membrane protein</topology>
    </subcellularLocation>
</comment>
<reference evidence="8 9" key="1">
    <citation type="submission" date="2023-08" db="EMBL/GenBank/DDBJ databases">
        <title>Implementing the SeqCode for naming new Mesorhizobium species isolated from Vachellia karroo root nodules.</title>
        <authorList>
            <person name="Van Lill M."/>
        </authorList>
    </citation>
    <scope>NUCLEOTIDE SEQUENCE [LARGE SCALE GENOMIC DNA]</scope>
    <source>
        <strain evidence="8 9">MSK 1335</strain>
    </source>
</reference>
<feature type="transmembrane region" description="Helical" evidence="6">
    <location>
        <begin position="163"/>
        <end position="184"/>
    </location>
</feature>
<protein>
    <submittedName>
        <fullName evidence="8">High-affinity branched-chain amino acid ABC transporter permease LivM</fullName>
    </submittedName>
</protein>
<evidence type="ECO:0000259" key="7">
    <source>
        <dbReference type="Pfam" id="PF11862"/>
    </source>
</evidence>
<dbReference type="Proteomes" id="UP001276840">
    <property type="component" value="Unassembled WGS sequence"/>
</dbReference>
<dbReference type="InterPro" id="IPR001851">
    <property type="entry name" value="ABC_transp_permease"/>
</dbReference>
<feature type="transmembrane region" description="Helical" evidence="6">
    <location>
        <begin position="56"/>
        <end position="78"/>
    </location>
</feature>
<feature type="transmembrane region" description="Helical" evidence="6">
    <location>
        <begin position="219"/>
        <end position="244"/>
    </location>
</feature>
<feature type="domain" description="High-affinity branched-chain amino acid transport system permease LivHM N-terminal" evidence="7">
    <location>
        <begin position="19"/>
        <end position="114"/>
    </location>
</feature>
<dbReference type="Pfam" id="PF02653">
    <property type="entry name" value="BPD_transp_2"/>
    <property type="match status" value="1"/>
</dbReference>
<dbReference type="InterPro" id="IPR043428">
    <property type="entry name" value="LivM-like"/>
</dbReference>
<evidence type="ECO:0000313" key="8">
    <source>
        <dbReference type="EMBL" id="MDX8525094.1"/>
    </source>
</evidence>
<accession>A0ABU4ZI97</accession>
<evidence type="ECO:0000256" key="5">
    <source>
        <dbReference type="ARBA" id="ARBA00023136"/>
    </source>
</evidence>
<dbReference type="CDD" id="cd06581">
    <property type="entry name" value="TM_PBP1_LivM_like"/>
    <property type="match status" value="1"/>
</dbReference>
<dbReference type="InterPro" id="IPR021807">
    <property type="entry name" value="LivHM_N"/>
</dbReference>
<evidence type="ECO:0000256" key="2">
    <source>
        <dbReference type="ARBA" id="ARBA00022475"/>
    </source>
</evidence>
<feature type="transmembrane region" description="Helical" evidence="6">
    <location>
        <begin position="137"/>
        <end position="154"/>
    </location>
</feature>
<feature type="transmembrane region" description="Helical" evidence="6">
    <location>
        <begin position="281"/>
        <end position="300"/>
    </location>
</feature>